<name>A0A368DTZ2_9PROT</name>
<dbReference type="NCBIfam" id="TIGR03593">
    <property type="entry name" value="yidC_nterm"/>
    <property type="match status" value="1"/>
</dbReference>
<dbReference type="NCBIfam" id="NF002353">
    <property type="entry name" value="PRK01318.1-4"/>
    <property type="match status" value="1"/>
</dbReference>
<keyword evidence="9 13" id="KW-0472">Membrane</keyword>
<keyword evidence="5 13" id="KW-1003">Cell membrane</keyword>
<evidence type="ECO:0000256" key="9">
    <source>
        <dbReference type="ARBA" id="ARBA00023136"/>
    </source>
</evidence>
<keyword evidence="4 13" id="KW-0813">Transport</keyword>
<feature type="domain" description="Membrane insertase YidC N-terminal" evidence="15">
    <location>
        <begin position="84"/>
        <end position="363"/>
    </location>
</feature>
<dbReference type="InterPro" id="IPR001708">
    <property type="entry name" value="YidC/ALB3/OXA1/COX18"/>
</dbReference>
<evidence type="ECO:0000256" key="12">
    <source>
        <dbReference type="ARBA" id="ARBA00033342"/>
    </source>
</evidence>
<dbReference type="GO" id="GO:0051205">
    <property type="term" value="P:protein insertion into membrane"/>
    <property type="evidence" value="ECO:0007669"/>
    <property type="project" value="TreeGrafter"/>
</dbReference>
<evidence type="ECO:0000313" key="16">
    <source>
        <dbReference type="EMBL" id="RCL74675.1"/>
    </source>
</evidence>
<dbReference type="GO" id="GO:0005886">
    <property type="term" value="C:plasma membrane"/>
    <property type="evidence" value="ECO:0007669"/>
    <property type="project" value="UniProtKB-SubCell"/>
</dbReference>
<dbReference type="PRINTS" id="PR01900">
    <property type="entry name" value="YIDCPROTEIN"/>
</dbReference>
<comment type="function">
    <text evidence="13">Required for the insertion and/or proper folding and/or complex formation of integral membrane proteins into the membrane. Involved in integration of membrane proteins that insert both dependently and independently of the Sec translocase complex, as well as at least some lipoproteins. Aids folding of multispanning membrane proteins.</text>
</comment>
<evidence type="ECO:0000259" key="14">
    <source>
        <dbReference type="Pfam" id="PF02096"/>
    </source>
</evidence>
<comment type="subcellular location">
    <subcellularLocation>
        <location evidence="1">Cell inner membrane</location>
        <topology evidence="1">Multi-pass membrane protein</topology>
    </subcellularLocation>
    <subcellularLocation>
        <location evidence="13">Cell membrane</location>
        <topology evidence="13">Multi-pass membrane protein</topology>
    </subcellularLocation>
</comment>
<evidence type="ECO:0000313" key="17">
    <source>
        <dbReference type="Proteomes" id="UP000253570"/>
    </source>
</evidence>
<proteinExistence type="inferred from homology"/>
<dbReference type="CDD" id="cd20070">
    <property type="entry name" value="5TM_YidC_Alb3"/>
    <property type="match status" value="1"/>
</dbReference>
<dbReference type="InterPro" id="IPR038221">
    <property type="entry name" value="YidC_periplasmic_sf"/>
</dbReference>
<keyword evidence="7 13" id="KW-0653">Protein transport</keyword>
<feature type="domain" description="Membrane insertase YidC/Oxa/ALB C-terminal" evidence="14">
    <location>
        <begin position="375"/>
        <end position="572"/>
    </location>
</feature>
<comment type="similarity">
    <text evidence="2 13">Belongs to the OXA1/ALB3/YidC family. Type 1 subfamily.</text>
</comment>
<feature type="transmembrane region" description="Helical" evidence="13">
    <location>
        <begin position="7"/>
        <end position="25"/>
    </location>
</feature>
<feature type="transmembrane region" description="Helical" evidence="13">
    <location>
        <begin position="367"/>
        <end position="394"/>
    </location>
</feature>
<keyword evidence="8 13" id="KW-1133">Transmembrane helix</keyword>
<dbReference type="CDD" id="cd19961">
    <property type="entry name" value="EcYidC-like_peri"/>
    <property type="match status" value="1"/>
</dbReference>
<dbReference type="PRINTS" id="PR00701">
    <property type="entry name" value="60KDINNERMP"/>
</dbReference>
<dbReference type="GO" id="GO:0015031">
    <property type="term" value="P:protein transport"/>
    <property type="evidence" value="ECO:0007669"/>
    <property type="project" value="UniProtKB-KW"/>
</dbReference>
<accession>A0A368DTZ2</accession>
<evidence type="ECO:0000256" key="2">
    <source>
        <dbReference type="ARBA" id="ARBA00010527"/>
    </source>
</evidence>
<dbReference type="PANTHER" id="PTHR12428:SF65">
    <property type="entry name" value="CYTOCHROME C OXIDASE ASSEMBLY PROTEIN COX18, MITOCHONDRIAL"/>
    <property type="match status" value="1"/>
</dbReference>
<evidence type="ECO:0000256" key="13">
    <source>
        <dbReference type="HAMAP-Rule" id="MF_01810"/>
    </source>
</evidence>
<dbReference type="InterPro" id="IPR047196">
    <property type="entry name" value="YidC_ALB_C"/>
</dbReference>
<comment type="caution">
    <text evidence="13">Lacks conserved residue(s) required for the propagation of feature annotation.</text>
</comment>
<dbReference type="Pfam" id="PF02096">
    <property type="entry name" value="60KD_IMP"/>
    <property type="match status" value="1"/>
</dbReference>
<organism evidence="16 17">
    <name type="scientific">PS1 clade bacterium</name>
    <dbReference type="NCBI Taxonomy" id="2175152"/>
    <lineage>
        <taxon>Bacteria</taxon>
        <taxon>Pseudomonadati</taxon>
        <taxon>Pseudomonadota</taxon>
        <taxon>Alphaproteobacteria</taxon>
        <taxon>PS1 clade</taxon>
    </lineage>
</organism>
<keyword evidence="6 13" id="KW-0812">Transmembrane</keyword>
<evidence type="ECO:0000256" key="10">
    <source>
        <dbReference type="ARBA" id="ARBA00023186"/>
    </source>
</evidence>
<evidence type="ECO:0000256" key="5">
    <source>
        <dbReference type="ARBA" id="ARBA00022475"/>
    </source>
</evidence>
<dbReference type="Pfam" id="PF14849">
    <property type="entry name" value="YidC_periplas"/>
    <property type="match status" value="1"/>
</dbReference>
<comment type="caution">
    <text evidence="16">The sequence shown here is derived from an EMBL/GenBank/DDBJ whole genome shotgun (WGS) entry which is preliminary data.</text>
</comment>
<dbReference type="InterPro" id="IPR028053">
    <property type="entry name" value="Membr_insert_YidC_N"/>
</dbReference>
<evidence type="ECO:0000256" key="6">
    <source>
        <dbReference type="ARBA" id="ARBA00022692"/>
    </source>
</evidence>
<evidence type="ECO:0000256" key="7">
    <source>
        <dbReference type="ARBA" id="ARBA00022927"/>
    </source>
</evidence>
<sequence>MNEQRNFILAIGLSILVLLVWQYFIGSNEIENQNETIIASENTSLDDANLSDIPVPSLDDSPDINADILIESSNDTFSEDTADRIKIDTQNIEGSISLVGARIDDIQLKNFKETMAEDSPLVQILKPASSQKPFYIHHGWVAGPKENIVLPNEKSIWKLVRGNTLTETSPITLEWDNGDGLTFSKKIEIDSNYLFTINQSITNNTSEDFTLYPYSLISRNGIPDDYTNFFVLHEGFIGVLGESGEKKADYNDIAKNPESFENINGGWLGFTDKNWATVIIPPSDLIYQGRFTSLSNGNTYQVDYLGSAQDIKSGSIINIESMIFSGAKQVNILDKYEEEHSIEKFDLLVDWGWFYFLTKPLFYVLQWLYGILGNYGLSILGVTVLIKIVFFPLANKAYVSMSAMKKLQPEMLKIRENYKDDRAKQQQAIVAIYKKEKVNPLSGCIPILIQVPVFFALYKVLLCTMEMRHQPFFGWIRDLSAKDPTTIFNLFGLIPWSPPSFLLIGIWPILMGLTMSIQMRLNPTPPDPIQQKIFAWMPVVLTFLFAQFSAGLVIYWAWNNTLSSLQQYIIMKRMGVEVELWSNIKSAFKKKNIKN</sequence>
<dbReference type="GO" id="GO:0032977">
    <property type="term" value="F:membrane insertase activity"/>
    <property type="evidence" value="ECO:0007669"/>
    <property type="project" value="InterPro"/>
</dbReference>
<feature type="transmembrane region" description="Helical" evidence="13">
    <location>
        <begin position="533"/>
        <end position="558"/>
    </location>
</feature>
<dbReference type="InterPro" id="IPR028055">
    <property type="entry name" value="YidC/Oxa/ALB_C"/>
</dbReference>
<dbReference type="InterPro" id="IPR019998">
    <property type="entry name" value="Membr_insert_YidC"/>
</dbReference>
<protein>
    <recommendedName>
        <fullName evidence="3 13">Membrane protein insertase YidC</fullName>
    </recommendedName>
    <alternativeName>
        <fullName evidence="12 13">Foldase YidC</fullName>
    </alternativeName>
    <alternativeName>
        <fullName evidence="11 13">Membrane integrase YidC</fullName>
    </alternativeName>
    <alternativeName>
        <fullName evidence="13">Membrane protein YidC</fullName>
    </alternativeName>
</protein>
<dbReference type="PANTHER" id="PTHR12428">
    <property type="entry name" value="OXA1"/>
    <property type="match status" value="1"/>
</dbReference>
<dbReference type="NCBIfam" id="TIGR03592">
    <property type="entry name" value="yidC_oxa1_cterm"/>
    <property type="match status" value="1"/>
</dbReference>
<keyword evidence="10 13" id="KW-0143">Chaperone</keyword>
<evidence type="ECO:0000256" key="3">
    <source>
        <dbReference type="ARBA" id="ARBA00015325"/>
    </source>
</evidence>
<reference evidence="16 17" key="1">
    <citation type="journal article" date="2018" name="Microbiome">
        <title>Fine metagenomic profile of the Mediterranean stratified and mixed water columns revealed by assembly and recruitment.</title>
        <authorList>
            <person name="Haro-Moreno J.M."/>
            <person name="Lopez-Perez M."/>
            <person name="De La Torre J.R."/>
            <person name="Picazo A."/>
            <person name="Camacho A."/>
            <person name="Rodriguez-Valera F."/>
        </authorList>
    </citation>
    <scope>NUCLEOTIDE SEQUENCE [LARGE SCALE GENOMIC DNA]</scope>
    <source>
        <strain evidence="16">MED-G57</strain>
    </source>
</reference>
<evidence type="ECO:0000256" key="4">
    <source>
        <dbReference type="ARBA" id="ARBA00022448"/>
    </source>
</evidence>
<evidence type="ECO:0000256" key="11">
    <source>
        <dbReference type="ARBA" id="ARBA00033245"/>
    </source>
</evidence>
<dbReference type="HAMAP" id="MF_01810">
    <property type="entry name" value="YidC_type1"/>
    <property type="match status" value="1"/>
</dbReference>
<dbReference type="Gene3D" id="2.70.98.90">
    <property type="match status" value="1"/>
</dbReference>
<gene>
    <name evidence="13" type="primary">yidC</name>
    <name evidence="16" type="ORF">DBW71_00585</name>
</gene>
<comment type="subunit">
    <text evidence="13">Interacts with the Sec translocase complex via SecD. Specifically interacts with transmembrane segments of nascent integral membrane proteins during membrane integration.</text>
</comment>
<evidence type="ECO:0000259" key="15">
    <source>
        <dbReference type="Pfam" id="PF14849"/>
    </source>
</evidence>
<dbReference type="EMBL" id="QOQD01000001">
    <property type="protein sequence ID" value="RCL74675.1"/>
    <property type="molecule type" value="Genomic_DNA"/>
</dbReference>
<evidence type="ECO:0000256" key="1">
    <source>
        <dbReference type="ARBA" id="ARBA00004429"/>
    </source>
</evidence>
<dbReference type="AlphaFoldDB" id="A0A368DTZ2"/>
<evidence type="ECO:0000256" key="8">
    <source>
        <dbReference type="ARBA" id="ARBA00022989"/>
    </source>
</evidence>
<dbReference type="Proteomes" id="UP000253570">
    <property type="component" value="Unassembled WGS sequence"/>
</dbReference>